<dbReference type="InterPro" id="IPR003959">
    <property type="entry name" value="ATPase_AAA_core"/>
</dbReference>
<organism evidence="2 3">
    <name type="scientific">Streptomyces violaceusniger (strain Tu 4113)</name>
    <dbReference type="NCBI Taxonomy" id="653045"/>
    <lineage>
        <taxon>Bacteria</taxon>
        <taxon>Bacillati</taxon>
        <taxon>Actinomycetota</taxon>
        <taxon>Actinomycetes</taxon>
        <taxon>Kitasatosporales</taxon>
        <taxon>Streptomycetaceae</taxon>
        <taxon>Streptomyces</taxon>
        <taxon>Streptomyces violaceusniger group</taxon>
    </lineage>
</organism>
<dbReference type="PANTHER" id="PTHR43581">
    <property type="entry name" value="ATP/GTP PHOSPHATASE"/>
    <property type="match status" value="1"/>
</dbReference>
<evidence type="ECO:0000259" key="1">
    <source>
        <dbReference type="Pfam" id="PF13304"/>
    </source>
</evidence>
<keyword evidence="2" id="KW-0614">Plasmid</keyword>
<geneLocation type="plasmid" evidence="2 3">
    <name>pSTRVI01</name>
</geneLocation>
<dbReference type="KEGG" id="svl:Strvi_9521"/>
<evidence type="ECO:0000313" key="3">
    <source>
        <dbReference type="Proteomes" id="UP000008703"/>
    </source>
</evidence>
<dbReference type="GO" id="GO:0016887">
    <property type="term" value="F:ATP hydrolysis activity"/>
    <property type="evidence" value="ECO:0007669"/>
    <property type="project" value="InterPro"/>
</dbReference>
<feature type="domain" description="ATPase AAA-type core" evidence="1">
    <location>
        <begin position="298"/>
        <end position="414"/>
    </location>
</feature>
<name>G2PHC2_STRV4</name>
<dbReference type="Pfam" id="PF13304">
    <property type="entry name" value="AAA_21"/>
    <property type="match status" value="1"/>
</dbReference>
<dbReference type="Proteomes" id="UP000008703">
    <property type="component" value="Plasmid pSTRVI01"/>
</dbReference>
<proteinExistence type="predicted"/>
<dbReference type="HOGENOM" id="CLU_022180_1_0_11"/>
<dbReference type="CDD" id="cd00267">
    <property type="entry name" value="ABC_ATPase"/>
    <property type="match status" value="1"/>
</dbReference>
<dbReference type="SUPFAM" id="SSF52540">
    <property type="entry name" value="P-loop containing nucleoside triphosphate hydrolases"/>
    <property type="match status" value="1"/>
</dbReference>
<dbReference type="PANTHER" id="PTHR43581:SF4">
    <property type="entry name" value="ATP_GTP PHOSPHATASE"/>
    <property type="match status" value="1"/>
</dbReference>
<dbReference type="AlphaFoldDB" id="G2PHC2"/>
<dbReference type="InterPro" id="IPR027417">
    <property type="entry name" value="P-loop_NTPase"/>
</dbReference>
<dbReference type="Gene3D" id="3.40.50.300">
    <property type="entry name" value="P-loop containing nucleotide triphosphate hydrolases"/>
    <property type="match status" value="1"/>
</dbReference>
<dbReference type="GO" id="GO:0005524">
    <property type="term" value="F:ATP binding"/>
    <property type="evidence" value="ECO:0007669"/>
    <property type="project" value="InterPro"/>
</dbReference>
<accession>G2PHC2</accession>
<keyword evidence="3" id="KW-1185">Reference proteome</keyword>
<gene>
    <name evidence="2" type="ORF">Strvi_9521</name>
</gene>
<dbReference type="EMBL" id="CP002995">
    <property type="protein sequence ID" value="AEM88768.1"/>
    <property type="molecule type" value="Genomic_DNA"/>
</dbReference>
<reference evidence="2" key="1">
    <citation type="submission" date="2011-08" db="EMBL/GenBank/DDBJ databases">
        <title>Complete sequence of plasmid 1 of Streptomyces violaceusniger Tu 4113.</title>
        <authorList>
            <consortium name="US DOE Joint Genome Institute"/>
            <person name="Lucas S."/>
            <person name="Han J."/>
            <person name="Lapidus A."/>
            <person name="Cheng J.-F."/>
            <person name="Goodwin L."/>
            <person name="Pitluck S."/>
            <person name="Peters L."/>
            <person name="Ivanova N."/>
            <person name="Daligault H."/>
            <person name="Detter J.C."/>
            <person name="Han C."/>
            <person name="Tapia R."/>
            <person name="Land M."/>
            <person name="Hauser L."/>
            <person name="Kyrpides N."/>
            <person name="Ivanova N."/>
            <person name="Pagani I."/>
            <person name="Hagen A."/>
            <person name="Katz L."/>
            <person name="Fiedler H.-P."/>
            <person name="Keasling J."/>
            <person name="Fortman J."/>
            <person name="Woyke T."/>
        </authorList>
    </citation>
    <scope>NUCLEOTIDE SEQUENCE [LARGE SCALE GENOMIC DNA]</scope>
    <source>
        <strain evidence="2">Tu 4113</strain>
        <plasmid evidence="2">pSTRVI01</plasmid>
    </source>
</reference>
<evidence type="ECO:0000313" key="2">
    <source>
        <dbReference type="EMBL" id="AEM88768.1"/>
    </source>
</evidence>
<dbReference type="InterPro" id="IPR051396">
    <property type="entry name" value="Bact_Antivir_Def_Nuclease"/>
</dbReference>
<protein>
    <recommendedName>
        <fullName evidence="1">ATPase AAA-type core domain-containing protein</fullName>
    </recommendedName>
</protein>
<sequence>MSNGSNLLGSSGQTGWMQLTRVRSRLYRNIVDSGDVDIAPDVTALVGKNESGKTAMLSSIYRFHPVYPEHSFALGQDYPRWRKVKDTRSGQITDAKPITCTFTLDDEDLKAVADVLGPGVITGRSYARSISYDGNHVLDLSIDEGAALENLYNDEEVPPALRSALGTRSLGAALEQAEGLEAAEDSDYTAADIDLFARAARQRLADRGSAWRRAAQILRDREPKFFYFSSYQNLPGRIALTDLNGQEEQPGASPVQTARALLELASTTAGALSAEDFEDRKAELESVSNDITQQVFEYWKQNPDLSVEIDLDKTTIQQPNGQHAIASHLEIRVKDRRHGFTNNFSARSTGFQWFFSFLAAFSEFENYPHGVVVLLDEPGLSLHGRAQADFLRFINERLAPQAQVIYTTHSPFMVETARLDRVRIVEDRGPATGAVVTDEVLSVTDDSLFPLQAALGYDIAQNLFVGPDNLLVEGTSDYTYLTLISDFLKDAGRTHLDERWRILPAGGATNIPAFIALIGTNLQATVLIDSTPAGVTKLRTLTNKGLLSPKRLLLTDTFSDGVKDSDIEDLFSPGDYLKLYNAAFGTRLKVSDLNGTDRIIARIGRANGASFNEHGRPADVLLRKRDTLLPGLSETTLSRFEQLFTAVNGTLT</sequence>